<evidence type="ECO:0000313" key="2">
    <source>
        <dbReference type="Proteomes" id="UP000308267"/>
    </source>
</evidence>
<accession>A0A4V3SH66</accession>
<proteinExistence type="predicted"/>
<reference evidence="1 2" key="1">
    <citation type="journal article" date="2019" name="BMC Genomics">
        <title>New insights from Opisthorchis felineus genome: update on genomics of the epidemiologically important liver flukes.</title>
        <authorList>
            <person name="Ershov N.I."/>
            <person name="Mordvinov V.A."/>
            <person name="Prokhortchouk E.B."/>
            <person name="Pakharukova M.Y."/>
            <person name="Gunbin K.V."/>
            <person name="Ustyantsev K."/>
            <person name="Genaev M.A."/>
            <person name="Blinov A.G."/>
            <person name="Mazur A."/>
            <person name="Boulygina E."/>
            <person name="Tsygankova S."/>
            <person name="Khrameeva E."/>
            <person name="Chekanov N."/>
            <person name="Fan G."/>
            <person name="Xiao A."/>
            <person name="Zhang H."/>
            <person name="Xu X."/>
            <person name="Yang H."/>
            <person name="Solovyev V."/>
            <person name="Lee S.M."/>
            <person name="Liu X."/>
            <person name="Afonnikov D.A."/>
            <person name="Skryabin K.G."/>
        </authorList>
    </citation>
    <scope>NUCLEOTIDE SEQUENCE [LARGE SCALE GENOMIC DNA]</scope>
    <source>
        <strain evidence="1">AK-0245</strain>
        <tissue evidence="1">Whole organism</tissue>
    </source>
</reference>
<organism evidence="1 2">
    <name type="scientific">Opisthorchis felineus</name>
    <dbReference type="NCBI Taxonomy" id="147828"/>
    <lineage>
        <taxon>Eukaryota</taxon>
        <taxon>Metazoa</taxon>
        <taxon>Spiralia</taxon>
        <taxon>Lophotrochozoa</taxon>
        <taxon>Platyhelminthes</taxon>
        <taxon>Trematoda</taxon>
        <taxon>Digenea</taxon>
        <taxon>Opisthorchiida</taxon>
        <taxon>Opisthorchiata</taxon>
        <taxon>Opisthorchiidae</taxon>
        <taxon>Opisthorchis</taxon>
    </lineage>
</organism>
<gene>
    <name evidence="1" type="ORF">CRM22_000645</name>
</gene>
<evidence type="ECO:0000313" key="1">
    <source>
        <dbReference type="EMBL" id="TGZ74974.1"/>
    </source>
</evidence>
<dbReference type="Proteomes" id="UP000308267">
    <property type="component" value="Unassembled WGS sequence"/>
</dbReference>
<dbReference type="AlphaFoldDB" id="A0A4V3SH66"/>
<keyword evidence="2" id="KW-1185">Reference proteome</keyword>
<sequence>VPMEDNYMSSSNEPVLKAYNTEKLVTVIQDRWPVVQVSPAKAIYETVTVMGCRDPGPEWTHH</sequence>
<comment type="caution">
    <text evidence="1">The sequence shown here is derived from an EMBL/GenBank/DDBJ whole genome shotgun (WGS) entry which is preliminary data.</text>
</comment>
<dbReference type="EMBL" id="SJOL01001294">
    <property type="protein sequence ID" value="TGZ74974.1"/>
    <property type="molecule type" value="Genomic_DNA"/>
</dbReference>
<protein>
    <submittedName>
        <fullName evidence="1">Uncharacterized protein</fullName>
    </submittedName>
</protein>
<name>A0A4V3SH66_OPIFE</name>
<feature type="non-terminal residue" evidence="1">
    <location>
        <position position="1"/>
    </location>
</feature>